<feature type="chain" id="PRO_5042940360" description="Odorant binding protein" evidence="1">
    <location>
        <begin position="21"/>
        <end position="158"/>
    </location>
</feature>
<evidence type="ECO:0000313" key="2">
    <source>
        <dbReference type="EMBL" id="KAK7793533.1"/>
    </source>
</evidence>
<dbReference type="PROSITE" id="PS51257">
    <property type="entry name" value="PROKAR_LIPOPROTEIN"/>
    <property type="match status" value="1"/>
</dbReference>
<evidence type="ECO:0008006" key="4">
    <source>
        <dbReference type="Google" id="ProtNLM"/>
    </source>
</evidence>
<dbReference type="CDD" id="cd23992">
    <property type="entry name" value="PBP_GOBP"/>
    <property type="match status" value="1"/>
</dbReference>
<sequence>MKSFLSSVAVLAMLACVVSTEQLCFSKEKMAEAFKICKTKENITSETEKALLNREVPETMDGKCFLACWFEQLHLCSQSGKMDVGSCDKVCDAVCTADNARGEQLRAAVEKCRPEGDKATGEESTLRCERAYHIAKCVHEEIANIWDKDYKTGKKENA</sequence>
<dbReference type="InterPro" id="IPR036728">
    <property type="entry name" value="PBP_GOBP_sf"/>
</dbReference>
<name>A0AAN9VLL8_9ORTH</name>
<proteinExistence type="predicted"/>
<organism evidence="2 3">
    <name type="scientific">Gryllus longicercus</name>
    <dbReference type="NCBI Taxonomy" id="2509291"/>
    <lineage>
        <taxon>Eukaryota</taxon>
        <taxon>Metazoa</taxon>
        <taxon>Ecdysozoa</taxon>
        <taxon>Arthropoda</taxon>
        <taxon>Hexapoda</taxon>
        <taxon>Insecta</taxon>
        <taxon>Pterygota</taxon>
        <taxon>Neoptera</taxon>
        <taxon>Polyneoptera</taxon>
        <taxon>Orthoptera</taxon>
        <taxon>Ensifera</taxon>
        <taxon>Gryllidea</taxon>
        <taxon>Grylloidea</taxon>
        <taxon>Gryllidae</taxon>
        <taxon>Gryllinae</taxon>
        <taxon>Gryllus</taxon>
    </lineage>
</organism>
<reference evidence="2 3" key="1">
    <citation type="submission" date="2024-03" db="EMBL/GenBank/DDBJ databases">
        <title>The genome assembly and annotation of the cricket Gryllus longicercus Weissman &amp; Gray.</title>
        <authorList>
            <person name="Szrajer S."/>
            <person name="Gray D."/>
            <person name="Ylla G."/>
        </authorList>
    </citation>
    <scope>NUCLEOTIDE SEQUENCE [LARGE SCALE GENOMIC DNA]</scope>
    <source>
        <strain evidence="2">DAG 2021-001</strain>
        <tissue evidence="2">Whole body minus gut</tissue>
    </source>
</reference>
<dbReference type="AlphaFoldDB" id="A0AAN9VLL8"/>
<dbReference type="SUPFAM" id="SSF47565">
    <property type="entry name" value="Insect pheromone/odorant-binding proteins"/>
    <property type="match status" value="1"/>
</dbReference>
<comment type="caution">
    <text evidence="2">The sequence shown here is derived from an EMBL/GenBank/DDBJ whole genome shotgun (WGS) entry which is preliminary data.</text>
</comment>
<dbReference type="Proteomes" id="UP001378592">
    <property type="component" value="Unassembled WGS sequence"/>
</dbReference>
<evidence type="ECO:0000256" key="1">
    <source>
        <dbReference type="SAM" id="SignalP"/>
    </source>
</evidence>
<evidence type="ECO:0000313" key="3">
    <source>
        <dbReference type="Proteomes" id="UP001378592"/>
    </source>
</evidence>
<keyword evidence="3" id="KW-1185">Reference proteome</keyword>
<dbReference type="Pfam" id="PF01395">
    <property type="entry name" value="PBP_GOBP"/>
    <property type="match status" value="1"/>
</dbReference>
<gene>
    <name evidence="2" type="ORF">R5R35_010598</name>
</gene>
<keyword evidence="1" id="KW-0732">Signal</keyword>
<dbReference type="EMBL" id="JAZDUA010000375">
    <property type="protein sequence ID" value="KAK7793533.1"/>
    <property type="molecule type" value="Genomic_DNA"/>
</dbReference>
<dbReference type="SMART" id="SM00708">
    <property type="entry name" value="PhBP"/>
    <property type="match status" value="1"/>
</dbReference>
<accession>A0AAN9VLL8</accession>
<dbReference type="GO" id="GO:0005549">
    <property type="term" value="F:odorant binding"/>
    <property type="evidence" value="ECO:0007669"/>
    <property type="project" value="InterPro"/>
</dbReference>
<feature type="signal peptide" evidence="1">
    <location>
        <begin position="1"/>
        <end position="20"/>
    </location>
</feature>
<protein>
    <recommendedName>
        <fullName evidence="4">Odorant binding protein</fullName>
    </recommendedName>
</protein>
<dbReference type="Gene3D" id="1.10.238.20">
    <property type="entry name" value="Pheromone/general odorant binding protein domain"/>
    <property type="match status" value="1"/>
</dbReference>
<dbReference type="InterPro" id="IPR006170">
    <property type="entry name" value="PBP/GOBP"/>
</dbReference>